<evidence type="ECO:0000313" key="2">
    <source>
        <dbReference type="EMBL" id="TQV87368.1"/>
    </source>
</evidence>
<comment type="caution">
    <text evidence="2">The sequence shown here is derived from an EMBL/GenBank/DDBJ whole genome shotgun (WGS) entry which is preliminary data.</text>
</comment>
<evidence type="ECO:0000256" key="1">
    <source>
        <dbReference type="SAM" id="MobiDB-lite"/>
    </source>
</evidence>
<organism evidence="2 3">
    <name type="scientific">Aliikangiella coralliicola</name>
    <dbReference type="NCBI Taxonomy" id="2592383"/>
    <lineage>
        <taxon>Bacteria</taxon>
        <taxon>Pseudomonadati</taxon>
        <taxon>Pseudomonadota</taxon>
        <taxon>Gammaproteobacteria</taxon>
        <taxon>Oceanospirillales</taxon>
        <taxon>Pleioneaceae</taxon>
        <taxon>Aliikangiella</taxon>
    </lineage>
</organism>
<evidence type="ECO:0008006" key="4">
    <source>
        <dbReference type="Google" id="ProtNLM"/>
    </source>
</evidence>
<protein>
    <recommendedName>
        <fullName evidence="4">AP2/ERF domain-containing protein</fullName>
    </recommendedName>
</protein>
<proteinExistence type="predicted"/>
<dbReference type="AlphaFoldDB" id="A0A545UD32"/>
<evidence type="ECO:0000313" key="3">
    <source>
        <dbReference type="Proteomes" id="UP000315439"/>
    </source>
</evidence>
<name>A0A545UD32_9GAMM</name>
<dbReference type="RefSeq" id="WP_142894038.1">
    <property type="nucleotide sequence ID" value="NZ_ML660164.1"/>
</dbReference>
<keyword evidence="3" id="KW-1185">Reference proteome</keyword>
<dbReference type="EMBL" id="VIKS01000008">
    <property type="protein sequence ID" value="TQV87368.1"/>
    <property type="molecule type" value="Genomic_DNA"/>
</dbReference>
<dbReference type="Proteomes" id="UP000315439">
    <property type="component" value="Unassembled WGS sequence"/>
</dbReference>
<sequence length="95" mass="10452">MNNSSERELPQGVSHIPDSKRNPFRAQISINNKVRYLGSYRSPELAADAYNKVKKARDAANSKPNIDYVERALQLIKATASTQQAKSSTTGVCNA</sequence>
<feature type="region of interest" description="Disordered" evidence="1">
    <location>
        <begin position="1"/>
        <end position="24"/>
    </location>
</feature>
<reference evidence="2 3" key="1">
    <citation type="submission" date="2019-07" db="EMBL/GenBank/DDBJ databases">
        <title>Draft genome for Aliikangiella sp. M105.</title>
        <authorList>
            <person name="Wang G."/>
        </authorList>
    </citation>
    <scope>NUCLEOTIDE SEQUENCE [LARGE SCALE GENOMIC DNA]</scope>
    <source>
        <strain evidence="2 3">M105</strain>
    </source>
</reference>
<gene>
    <name evidence="2" type="ORF">FLL46_13045</name>
</gene>
<accession>A0A545UD32</accession>